<sequence>MLTTIPRKAFPGGKISAPRLKGARLDTRFCETFTGYADLVPIKSDVGGQTSSHWSGAEVRRGRWWMRCRPCYLIMVQNYEAHPKIVIALFQKGALI</sequence>
<dbReference type="EMBL" id="BGPR01003496">
    <property type="protein sequence ID" value="GBM88858.1"/>
    <property type="molecule type" value="Genomic_DNA"/>
</dbReference>
<evidence type="ECO:0000313" key="1">
    <source>
        <dbReference type="EMBL" id="GBM88858.1"/>
    </source>
</evidence>
<keyword evidence="2" id="KW-1185">Reference proteome</keyword>
<protein>
    <submittedName>
        <fullName evidence="1">Uncharacterized protein</fullName>
    </submittedName>
</protein>
<organism evidence="1 2">
    <name type="scientific">Araneus ventricosus</name>
    <name type="common">Orbweaver spider</name>
    <name type="synonym">Epeira ventricosa</name>
    <dbReference type="NCBI Taxonomy" id="182803"/>
    <lineage>
        <taxon>Eukaryota</taxon>
        <taxon>Metazoa</taxon>
        <taxon>Ecdysozoa</taxon>
        <taxon>Arthropoda</taxon>
        <taxon>Chelicerata</taxon>
        <taxon>Arachnida</taxon>
        <taxon>Araneae</taxon>
        <taxon>Araneomorphae</taxon>
        <taxon>Entelegynae</taxon>
        <taxon>Araneoidea</taxon>
        <taxon>Araneidae</taxon>
        <taxon>Araneus</taxon>
    </lineage>
</organism>
<comment type="caution">
    <text evidence="1">The sequence shown here is derived from an EMBL/GenBank/DDBJ whole genome shotgun (WGS) entry which is preliminary data.</text>
</comment>
<accession>A0A4Y2JHB3</accession>
<reference evidence="1 2" key="1">
    <citation type="journal article" date="2019" name="Sci. Rep.">
        <title>Orb-weaving spider Araneus ventricosus genome elucidates the spidroin gene catalogue.</title>
        <authorList>
            <person name="Kono N."/>
            <person name="Nakamura H."/>
            <person name="Ohtoshi R."/>
            <person name="Moran D.A.P."/>
            <person name="Shinohara A."/>
            <person name="Yoshida Y."/>
            <person name="Fujiwara M."/>
            <person name="Mori M."/>
            <person name="Tomita M."/>
            <person name="Arakawa K."/>
        </authorList>
    </citation>
    <scope>NUCLEOTIDE SEQUENCE [LARGE SCALE GENOMIC DNA]</scope>
</reference>
<dbReference type="Proteomes" id="UP000499080">
    <property type="component" value="Unassembled WGS sequence"/>
</dbReference>
<gene>
    <name evidence="1" type="ORF">AVEN_86114_1</name>
</gene>
<evidence type="ECO:0000313" key="2">
    <source>
        <dbReference type="Proteomes" id="UP000499080"/>
    </source>
</evidence>
<name>A0A4Y2JHB3_ARAVE</name>
<proteinExistence type="predicted"/>
<dbReference type="AlphaFoldDB" id="A0A4Y2JHB3"/>